<name>A0A550CMV2_9AGAR</name>
<feature type="repeat" description="WD" evidence="5">
    <location>
        <begin position="477"/>
        <end position="518"/>
    </location>
</feature>
<dbReference type="GO" id="GO:0006357">
    <property type="term" value="P:regulation of transcription by RNA polymerase II"/>
    <property type="evidence" value="ECO:0007669"/>
    <property type="project" value="TreeGrafter"/>
</dbReference>
<dbReference type="PROSITE" id="PS50294">
    <property type="entry name" value="WD_REPEATS_REGION"/>
    <property type="match status" value="4"/>
</dbReference>
<feature type="repeat" description="WD" evidence="5">
    <location>
        <begin position="445"/>
        <end position="476"/>
    </location>
</feature>
<dbReference type="PROSITE" id="PS00678">
    <property type="entry name" value="WD_REPEATS_1"/>
    <property type="match status" value="2"/>
</dbReference>
<feature type="compositionally biased region" description="Basic and acidic residues" evidence="6">
    <location>
        <begin position="152"/>
        <end position="162"/>
    </location>
</feature>
<dbReference type="InterPro" id="IPR036322">
    <property type="entry name" value="WD40_repeat_dom_sf"/>
</dbReference>
<keyword evidence="2 5" id="KW-0853">WD repeat</keyword>
<feature type="repeat" description="WD" evidence="5">
    <location>
        <begin position="392"/>
        <end position="426"/>
    </location>
</feature>
<proteinExistence type="predicted"/>
<evidence type="ECO:0000256" key="6">
    <source>
        <dbReference type="SAM" id="MobiDB-lite"/>
    </source>
</evidence>
<feature type="compositionally biased region" description="Low complexity" evidence="6">
    <location>
        <begin position="165"/>
        <end position="184"/>
    </location>
</feature>
<keyword evidence="3" id="KW-0677">Repeat</keyword>
<dbReference type="PANTHER" id="PTHR22846:SF2">
    <property type="entry name" value="F-BOX-LIKE_WD REPEAT-CONTAINING PROTEIN EBI"/>
    <property type="match status" value="1"/>
</dbReference>
<keyword evidence="4" id="KW-0539">Nucleus</keyword>
<dbReference type="Gene3D" id="2.130.10.10">
    <property type="entry name" value="YVTN repeat-like/Quinoprotein amine dehydrogenase"/>
    <property type="match status" value="1"/>
</dbReference>
<evidence type="ECO:0000313" key="8">
    <source>
        <dbReference type="Proteomes" id="UP000320762"/>
    </source>
</evidence>
<dbReference type="Pfam" id="PF00400">
    <property type="entry name" value="WD40"/>
    <property type="match status" value="5"/>
</dbReference>
<feature type="repeat" description="WD" evidence="5">
    <location>
        <begin position="212"/>
        <end position="246"/>
    </location>
</feature>
<dbReference type="InterPro" id="IPR019775">
    <property type="entry name" value="WD40_repeat_CS"/>
</dbReference>
<dbReference type="PROSITE" id="PS50896">
    <property type="entry name" value="LISH"/>
    <property type="match status" value="1"/>
</dbReference>
<dbReference type="PANTHER" id="PTHR22846">
    <property type="entry name" value="WD40 REPEAT PROTEIN"/>
    <property type="match status" value="1"/>
</dbReference>
<feature type="region of interest" description="Disordered" evidence="6">
    <location>
        <begin position="97"/>
        <end position="188"/>
    </location>
</feature>
<evidence type="ECO:0000256" key="5">
    <source>
        <dbReference type="PROSITE-ProRule" id="PRU00221"/>
    </source>
</evidence>
<dbReference type="InterPro" id="IPR045183">
    <property type="entry name" value="Ebi-like"/>
</dbReference>
<keyword evidence="8" id="KW-1185">Reference proteome</keyword>
<dbReference type="CDD" id="cd00200">
    <property type="entry name" value="WD40"/>
    <property type="match status" value="1"/>
</dbReference>
<reference evidence="7 8" key="1">
    <citation type="journal article" date="2019" name="New Phytol.">
        <title>Comparative genomics reveals unique wood-decay strategies and fruiting body development in the Schizophyllaceae.</title>
        <authorList>
            <person name="Almasi E."/>
            <person name="Sahu N."/>
            <person name="Krizsan K."/>
            <person name="Balint B."/>
            <person name="Kovacs G.M."/>
            <person name="Kiss B."/>
            <person name="Cseklye J."/>
            <person name="Drula E."/>
            <person name="Henrissat B."/>
            <person name="Nagy I."/>
            <person name="Chovatia M."/>
            <person name="Adam C."/>
            <person name="LaButti K."/>
            <person name="Lipzen A."/>
            <person name="Riley R."/>
            <person name="Grigoriev I.V."/>
            <person name="Nagy L.G."/>
        </authorList>
    </citation>
    <scope>NUCLEOTIDE SEQUENCE [LARGE SCALE GENOMIC DNA]</scope>
    <source>
        <strain evidence="7 8">NL-1724</strain>
    </source>
</reference>
<evidence type="ECO:0000256" key="1">
    <source>
        <dbReference type="ARBA" id="ARBA00004123"/>
    </source>
</evidence>
<sequence>MGSANKPISITSEEINALIYAYLQDSGLQHTAYLLRSESKLDAAPCFSTHIPRGELIELLSKALLYVEVEHHWQRTPETKNCKNGFSLLQKHSCTAAAQRKQKEETRKHTPMEVDKPDPPKKALAEKLAAKDKVGQGTKRKAETPTEELEDNEKRQKRESSTKDSAPTTAASSGQQSSAISNIATDPAKKIKQKLRQGALDEATDPRATLMLSGHAAEVFVCAFNPHDTSLLASGAKDGTVLIWRLFDSPSDGFAPKPADPIRVESFKKADQGDLTSLSWSPDGKLLAVGSYDKVFRIITVEGELYFSHAQHEGPIFVVRFSKNGRYVLSASLDGSIGLWDVPNKCLVRQYYTHQDACLDVVWISNEYFASCGADATAHILSVNGRTVTKVLSGHKTEINQIKVNRSGTKLASCSDDKTTRIWDISRLKGLSPWKSVSTIAWQPVSLEGEDEILATSSFDGTARMWNSITGKCLATFSDHKRPVYALNFSPDGRFLASGSGDGYLHIYGVQERQKLWSWHAGNVKPGVFEIEWQMREGHFNRIAVALECKMVGLIDVTKIPALQYE</sequence>
<dbReference type="SUPFAM" id="SSF50978">
    <property type="entry name" value="WD40 repeat-like"/>
    <property type="match status" value="1"/>
</dbReference>
<dbReference type="InterPro" id="IPR006594">
    <property type="entry name" value="LisH"/>
</dbReference>
<comment type="subcellular location">
    <subcellularLocation>
        <location evidence="1">Nucleus</location>
    </subcellularLocation>
</comment>
<dbReference type="STRING" id="97359.A0A550CMV2"/>
<protein>
    <submittedName>
        <fullName evidence="7">WD40-repeat-containing domain protein</fullName>
    </submittedName>
</protein>
<evidence type="ECO:0000256" key="3">
    <source>
        <dbReference type="ARBA" id="ARBA00022737"/>
    </source>
</evidence>
<evidence type="ECO:0000256" key="4">
    <source>
        <dbReference type="ARBA" id="ARBA00023242"/>
    </source>
</evidence>
<dbReference type="PROSITE" id="PS50082">
    <property type="entry name" value="WD_REPEATS_2"/>
    <property type="match status" value="5"/>
</dbReference>
<evidence type="ECO:0000313" key="7">
    <source>
        <dbReference type="EMBL" id="TRM66126.1"/>
    </source>
</evidence>
<dbReference type="Pfam" id="PF08513">
    <property type="entry name" value="LisH"/>
    <property type="match status" value="1"/>
</dbReference>
<dbReference type="InterPro" id="IPR001680">
    <property type="entry name" value="WD40_rpt"/>
</dbReference>
<gene>
    <name evidence="7" type="ORF">BD626DRAFT_546474</name>
</gene>
<dbReference type="SMART" id="SM00320">
    <property type="entry name" value="WD40"/>
    <property type="match status" value="7"/>
</dbReference>
<comment type="caution">
    <text evidence="7">The sequence shown here is derived from an EMBL/GenBank/DDBJ whole genome shotgun (WGS) entry which is preliminary data.</text>
</comment>
<dbReference type="AlphaFoldDB" id="A0A550CMV2"/>
<feature type="repeat" description="WD" evidence="5">
    <location>
        <begin position="309"/>
        <end position="350"/>
    </location>
</feature>
<dbReference type="GO" id="GO:0000118">
    <property type="term" value="C:histone deacetylase complex"/>
    <property type="evidence" value="ECO:0007669"/>
    <property type="project" value="TreeGrafter"/>
</dbReference>
<feature type="compositionally biased region" description="Basic and acidic residues" evidence="6">
    <location>
        <begin position="101"/>
        <end position="144"/>
    </location>
</feature>
<dbReference type="EMBL" id="VDMD01000004">
    <property type="protein sequence ID" value="TRM66126.1"/>
    <property type="molecule type" value="Genomic_DNA"/>
</dbReference>
<dbReference type="SMART" id="SM00667">
    <property type="entry name" value="LisH"/>
    <property type="match status" value="1"/>
</dbReference>
<accession>A0A550CMV2</accession>
<dbReference type="GO" id="GO:0003714">
    <property type="term" value="F:transcription corepressor activity"/>
    <property type="evidence" value="ECO:0007669"/>
    <property type="project" value="InterPro"/>
</dbReference>
<dbReference type="Proteomes" id="UP000320762">
    <property type="component" value="Unassembled WGS sequence"/>
</dbReference>
<dbReference type="Gene3D" id="1.20.960.30">
    <property type="match status" value="1"/>
</dbReference>
<evidence type="ECO:0000256" key="2">
    <source>
        <dbReference type="ARBA" id="ARBA00022574"/>
    </source>
</evidence>
<dbReference type="InterPro" id="IPR015943">
    <property type="entry name" value="WD40/YVTN_repeat-like_dom_sf"/>
</dbReference>
<dbReference type="InterPro" id="IPR020472">
    <property type="entry name" value="WD40_PAC1"/>
</dbReference>
<dbReference type="OrthoDB" id="1367865at2759"/>
<dbReference type="PRINTS" id="PR00320">
    <property type="entry name" value="GPROTEINBRPT"/>
</dbReference>
<organism evidence="7 8">
    <name type="scientific">Schizophyllum amplum</name>
    <dbReference type="NCBI Taxonomy" id="97359"/>
    <lineage>
        <taxon>Eukaryota</taxon>
        <taxon>Fungi</taxon>
        <taxon>Dikarya</taxon>
        <taxon>Basidiomycota</taxon>
        <taxon>Agaricomycotina</taxon>
        <taxon>Agaricomycetes</taxon>
        <taxon>Agaricomycetidae</taxon>
        <taxon>Agaricales</taxon>
        <taxon>Schizophyllaceae</taxon>
        <taxon>Schizophyllum</taxon>
    </lineage>
</organism>